<reference evidence="1 2" key="1">
    <citation type="submission" date="2015-09" db="EMBL/GenBank/DDBJ databases">
        <title>Genome sequence of Oxobacter pfennigii DSM 3222.</title>
        <authorList>
            <person name="Poehlein A."/>
            <person name="Bengelsdorf F.R."/>
            <person name="Schiel-Bengelsdorf B."/>
            <person name="Duerre P."/>
            <person name="Daniel R."/>
        </authorList>
    </citation>
    <scope>NUCLEOTIDE SEQUENCE [LARGE SCALE GENOMIC DNA]</scope>
    <source>
        <strain evidence="1 2">DSM 3222</strain>
    </source>
</reference>
<accession>A0A0P8WW88</accession>
<evidence type="ECO:0000313" key="1">
    <source>
        <dbReference type="EMBL" id="KPU42537.1"/>
    </source>
</evidence>
<dbReference type="STRING" id="36849.OXPF_43220"/>
<sequence>MAYLKSREGLKIKYKDFRHIFLTGDIQIGKTTAVNKSLEILNIKPSDFRTYFGPDRAKPDRLLYMRSASEPAVYCRENAIAKFEEGHRVQVYSERFDS</sequence>
<name>A0A0P8WW88_9CLOT</name>
<dbReference type="Proteomes" id="UP000050326">
    <property type="component" value="Unassembled WGS sequence"/>
</dbReference>
<dbReference type="OrthoDB" id="47144at2"/>
<keyword evidence="2" id="KW-1185">Reference proteome</keyword>
<dbReference type="RefSeq" id="WP_054877237.1">
    <property type="nucleotide sequence ID" value="NZ_LKET01000068.1"/>
</dbReference>
<comment type="caution">
    <text evidence="1">The sequence shown here is derived from an EMBL/GenBank/DDBJ whole genome shotgun (WGS) entry which is preliminary data.</text>
</comment>
<proteinExistence type="predicted"/>
<dbReference type="AlphaFoldDB" id="A0A0P8WW88"/>
<dbReference type="Gene3D" id="3.40.50.300">
    <property type="entry name" value="P-loop containing nucleotide triphosphate hydrolases"/>
    <property type="match status" value="1"/>
</dbReference>
<organism evidence="1 2">
    <name type="scientific">Oxobacter pfennigii</name>
    <dbReference type="NCBI Taxonomy" id="36849"/>
    <lineage>
        <taxon>Bacteria</taxon>
        <taxon>Bacillati</taxon>
        <taxon>Bacillota</taxon>
        <taxon>Clostridia</taxon>
        <taxon>Eubacteriales</taxon>
        <taxon>Clostridiaceae</taxon>
        <taxon>Oxobacter</taxon>
    </lineage>
</organism>
<gene>
    <name evidence="1" type="ORF">OXPF_43220</name>
</gene>
<dbReference type="EMBL" id="LKET01000068">
    <property type="protein sequence ID" value="KPU42537.1"/>
    <property type="molecule type" value="Genomic_DNA"/>
</dbReference>
<evidence type="ECO:0000313" key="2">
    <source>
        <dbReference type="Proteomes" id="UP000050326"/>
    </source>
</evidence>
<protein>
    <submittedName>
        <fullName evidence="1">Uncharacterized protein</fullName>
    </submittedName>
</protein>
<dbReference type="InterPro" id="IPR027417">
    <property type="entry name" value="P-loop_NTPase"/>
</dbReference>